<dbReference type="Proteomes" id="UP000283530">
    <property type="component" value="Unassembled WGS sequence"/>
</dbReference>
<dbReference type="GO" id="GO:0005829">
    <property type="term" value="C:cytosol"/>
    <property type="evidence" value="ECO:0007669"/>
    <property type="project" value="InterPro"/>
</dbReference>
<dbReference type="Gene3D" id="3.40.630.20">
    <property type="entry name" value="Peptidase C15, pyroglutamyl peptidase I-like"/>
    <property type="match status" value="1"/>
</dbReference>
<evidence type="ECO:0000256" key="2">
    <source>
        <dbReference type="ARBA" id="ARBA00022490"/>
    </source>
</evidence>
<dbReference type="GO" id="GO:0006508">
    <property type="term" value="P:proteolysis"/>
    <property type="evidence" value="ECO:0007669"/>
    <property type="project" value="UniProtKB-KW"/>
</dbReference>
<gene>
    <name evidence="6" type="ORF">CKAN_02331100</name>
</gene>
<protein>
    <submittedName>
        <fullName evidence="6">Peptidase C15</fullName>
    </submittedName>
</protein>
<evidence type="ECO:0000256" key="1">
    <source>
        <dbReference type="ARBA" id="ARBA00006641"/>
    </source>
</evidence>
<evidence type="ECO:0000256" key="5">
    <source>
        <dbReference type="ARBA" id="ARBA00022807"/>
    </source>
</evidence>
<dbReference type="OrthoDB" id="407146at2759"/>
<comment type="caution">
    <text evidence="6">The sequence shown here is derived from an EMBL/GenBank/DDBJ whole genome shotgun (WGS) entry which is preliminary data.</text>
</comment>
<dbReference type="PANTHER" id="PTHR23402">
    <property type="entry name" value="PROTEASE FAMILY C15 PYROGLUTAMYL-PEPTIDASE I-RELATED"/>
    <property type="match status" value="1"/>
</dbReference>
<dbReference type="InterPro" id="IPR036440">
    <property type="entry name" value="Peptidase_C15-like_sf"/>
</dbReference>
<evidence type="ECO:0000313" key="7">
    <source>
        <dbReference type="Proteomes" id="UP000283530"/>
    </source>
</evidence>
<dbReference type="AlphaFoldDB" id="A0A443PTG0"/>
<keyword evidence="3" id="KW-0645">Protease</keyword>
<dbReference type="GO" id="GO:0016920">
    <property type="term" value="F:pyroglutamyl-peptidase activity"/>
    <property type="evidence" value="ECO:0007669"/>
    <property type="project" value="InterPro"/>
</dbReference>
<dbReference type="InterPro" id="IPR000816">
    <property type="entry name" value="Peptidase_C15"/>
</dbReference>
<dbReference type="CDD" id="cd00501">
    <property type="entry name" value="Peptidase_C15"/>
    <property type="match status" value="1"/>
</dbReference>
<evidence type="ECO:0000313" key="6">
    <source>
        <dbReference type="EMBL" id="RWR94032.1"/>
    </source>
</evidence>
<evidence type="ECO:0000256" key="4">
    <source>
        <dbReference type="ARBA" id="ARBA00022801"/>
    </source>
</evidence>
<dbReference type="SUPFAM" id="SSF53182">
    <property type="entry name" value="Pyrrolidone carboxyl peptidase (pyroglutamate aminopeptidase)"/>
    <property type="match status" value="1"/>
</dbReference>
<organism evidence="6 7">
    <name type="scientific">Cinnamomum micranthum f. kanehirae</name>
    <dbReference type="NCBI Taxonomy" id="337451"/>
    <lineage>
        <taxon>Eukaryota</taxon>
        <taxon>Viridiplantae</taxon>
        <taxon>Streptophyta</taxon>
        <taxon>Embryophyta</taxon>
        <taxon>Tracheophyta</taxon>
        <taxon>Spermatophyta</taxon>
        <taxon>Magnoliopsida</taxon>
        <taxon>Magnoliidae</taxon>
        <taxon>Laurales</taxon>
        <taxon>Lauraceae</taxon>
        <taxon>Cinnamomum</taxon>
    </lineage>
</organism>
<keyword evidence="2" id="KW-0963">Cytoplasm</keyword>
<dbReference type="Pfam" id="PF01470">
    <property type="entry name" value="Peptidase_C15"/>
    <property type="match status" value="1"/>
</dbReference>
<proteinExistence type="inferred from homology"/>
<dbReference type="PANTHER" id="PTHR23402:SF26">
    <property type="entry name" value="PEPTIDASE C15, PYROGLUTAMYL PEPTIDASE I-LIKE PROTEIN"/>
    <property type="match status" value="1"/>
</dbReference>
<comment type="similarity">
    <text evidence="1">Belongs to the peptidase C15 family.</text>
</comment>
<keyword evidence="4" id="KW-0378">Hydrolase</keyword>
<accession>A0A443PTG0</accession>
<dbReference type="InterPro" id="IPR016125">
    <property type="entry name" value="Peptidase_C15-like"/>
</dbReference>
<keyword evidence="5" id="KW-0788">Thiol protease</keyword>
<dbReference type="FunFam" id="3.40.630.20:FF:000003">
    <property type="entry name" value="Pyrrolidone-carboxylate peptidase isoform A"/>
    <property type="match status" value="1"/>
</dbReference>
<evidence type="ECO:0000256" key="3">
    <source>
        <dbReference type="ARBA" id="ARBA00022670"/>
    </source>
</evidence>
<reference evidence="6 7" key="1">
    <citation type="journal article" date="2019" name="Nat. Plants">
        <title>Stout camphor tree genome fills gaps in understanding of flowering plant genome evolution.</title>
        <authorList>
            <person name="Chaw S.M."/>
            <person name="Liu Y.C."/>
            <person name="Wu Y.W."/>
            <person name="Wang H.Y."/>
            <person name="Lin C.I."/>
            <person name="Wu C.S."/>
            <person name="Ke H.M."/>
            <person name="Chang L.Y."/>
            <person name="Hsu C.Y."/>
            <person name="Yang H.T."/>
            <person name="Sudianto E."/>
            <person name="Hsu M.H."/>
            <person name="Wu K.P."/>
            <person name="Wang L.N."/>
            <person name="Leebens-Mack J.H."/>
            <person name="Tsai I.J."/>
        </authorList>
    </citation>
    <scope>NUCLEOTIDE SEQUENCE [LARGE SCALE GENOMIC DNA]</scope>
    <source>
        <strain evidence="7">cv. Chaw 1501</strain>
        <tissue evidence="6">Young leaves</tissue>
    </source>
</reference>
<name>A0A443PTG0_9MAGN</name>
<sequence length="219" mass="24338">MGSEVQPDVKVHVTGFKKFHGVADNPTETIVSNLKGFIQRRGISSGITLGSCTILEAAGDGALPKLYQIMESAVSKPLFDSSVDERVIWLHFGADGGASEFAIERQAVNEATFLCPDELGWQPQCLLIVPEDGEISRKRVTSCSVDMLAKLLRKKGYDVDVSNDADRFVCNFVYYHSLRFAEQKGHKSLFVHVPLFSRIDEDTQMEFVASLLEALPYIY</sequence>
<dbReference type="EMBL" id="QPKB01000010">
    <property type="protein sequence ID" value="RWR94032.1"/>
    <property type="molecule type" value="Genomic_DNA"/>
</dbReference>
<dbReference type="PIRSF" id="PIRSF015592">
    <property type="entry name" value="Prld-crbxl_pptds"/>
    <property type="match status" value="1"/>
</dbReference>
<keyword evidence="7" id="KW-1185">Reference proteome</keyword>